<dbReference type="InterPro" id="IPR025875">
    <property type="entry name" value="Leu-rich_rpt_4"/>
</dbReference>
<evidence type="ECO:0000256" key="3">
    <source>
        <dbReference type="ARBA" id="ARBA00022614"/>
    </source>
</evidence>
<evidence type="ECO:0000256" key="9">
    <source>
        <dbReference type="ARBA" id="ARBA00023273"/>
    </source>
</evidence>
<evidence type="ECO:0000256" key="5">
    <source>
        <dbReference type="ARBA" id="ARBA00022737"/>
    </source>
</evidence>
<evidence type="ECO:0000313" key="12">
    <source>
        <dbReference type="Ensembl" id="ENSCLMP00005028798.1"/>
    </source>
</evidence>
<evidence type="ECO:0000256" key="7">
    <source>
        <dbReference type="ARBA" id="ARBA00023175"/>
    </source>
</evidence>
<dbReference type="GO" id="GO:0005930">
    <property type="term" value="C:axoneme"/>
    <property type="evidence" value="ECO:0007669"/>
    <property type="project" value="UniProtKB-SubCell"/>
</dbReference>
<evidence type="ECO:0000256" key="6">
    <source>
        <dbReference type="ARBA" id="ARBA00023017"/>
    </source>
</evidence>
<evidence type="ECO:0000256" key="10">
    <source>
        <dbReference type="ARBA" id="ARBA00049659"/>
    </source>
</evidence>
<dbReference type="GO" id="GO:0045504">
    <property type="term" value="F:dynein heavy chain binding"/>
    <property type="evidence" value="ECO:0007669"/>
    <property type="project" value="TreeGrafter"/>
</dbReference>
<dbReference type="Gene3D" id="3.80.10.10">
    <property type="entry name" value="Ribonuclease Inhibitor"/>
    <property type="match status" value="1"/>
</dbReference>
<dbReference type="GO" id="GO:0005874">
    <property type="term" value="C:microtubule"/>
    <property type="evidence" value="ECO:0007669"/>
    <property type="project" value="UniProtKB-KW"/>
</dbReference>
<dbReference type="PANTHER" id="PTHR15454">
    <property type="entry name" value="NISCHARIN RELATED"/>
    <property type="match status" value="1"/>
</dbReference>
<keyword evidence="13" id="KW-1185">Reference proteome</keyword>
<dbReference type="InterPro" id="IPR032675">
    <property type="entry name" value="LRR_dom_sf"/>
</dbReference>
<name>A0A8C3G259_CYCLU</name>
<dbReference type="InterPro" id="IPR001611">
    <property type="entry name" value="Leu-rich_rpt"/>
</dbReference>
<evidence type="ECO:0000256" key="11">
    <source>
        <dbReference type="ARBA" id="ARBA00049760"/>
    </source>
</evidence>
<comment type="similarity">
    <text evidence="10">Belongs to the dynein light chain LC1-type family.</text>
</comment>
<dbReference type="PANTHER" id="PTHR15454:SF73">
    <property type="entry name" value="DYNEIN AXONEMAL LIGHT CHAIN 1"/>
    <property type="match status" value="1"/>
</dbReference>
<evidence type="ECO:0000256" key="8">
    <source>
        <dbReference type="ARBA" id="ARBA00023212"/>
    </source>
</evidence>
<evidence type="ECO:0000256" key="1">
    <source>
        <dbReference type="ARBA" id="ARBA00004430"/>
    </source>
</evidence>
<keyword evidence="5" id="KW-0677">Repeat</keyword>
<keyword evidence="2" id="KW-0963">Cytoplasm</keyword>
<organism evidence="12 13">
    <name type="scientific">Cyclopterus lumpus</name>
    <name type="common">Lumpsucker</name>
    <dbReference type="NCBI Taxonomy" id="8103"/>
    <lineage>
        <taxon>Eukaryota</taxon>
        <taxon>Metazoa</taxon>
        <taxon>Chordata</taxon>
        <taxon>Craniata</taxon>
        <taxon>Vertebrata</taxon>
        <taxon>Euteleostomi</taxon>
        <taxon>Actinopterygii</taxon>
        <taxon>Neopterygii</taxon>
        <taxon>Teleostei</taxon>
        <taxon>Neoteleostei</taxon>
        <taxon>Acanthomorphata</taxon>
        <taxon>Eupercaria</taxon>
        <taxon>Perciformes</taxon>
        <taxon>Cottioidei</taxon>
        <taxon>Cottales</taxon>
        <taxon>Cyclopteridae</taxon>
        <taxon>Cyclopterus</taxon>
    </lineage>
</organism>
<dbReference type="Pfam" id="PF12799">
    <property type="entry name" value="LRR_4"/>
    <property type="match status" value="1"/>
</dbReference>
<dbReference type="GO" id="GO:0036158">
    <property type="term" value="P:outer dynein arm assembly"/>
    <property type="evidence" value="ECO:0007669"/>
    <property type="project" value="TreeGrafter"/>
</dbReference>
<protein>
    <recommendedName>
        <fullName evidence="11">Dynein axonemal light chain 1</fullName>
    </recommendedName>
</protein>
<reference evidence="12" key="1">
    <citation type="submission" date="2025-08" db="UniProtKB">
        <authorList>
            <consortium name="Ensembl"/>
        </authorList>
    </citation>
    <scope>IDENTIFICATION</scope>
</reference>
<keyword evidence="6" id="KW-0243">Dynein</keyword>
<dbReference type="GO" id="GO:0030286">
    <property type="term" value="C:dynein complex"/>
    <property type="evidence" value="ECO:0007669"/>
    <property type="project" value="UniProtKB-KW"/>
</dbReference>
<dbReference type="GO" id="GO:0043014">
    <property type="term" value="F:alpha-tubulin binding"/>
    <property type="evidence" value="ECO:0007669"/>
    <property type="project" value="TreeGrafter"/>
</dbReference>
<reference evidence="12" key="2">
    <citation type="submission" date="2025-09" db="UniProtKB">
        <authorList>
            <consortium name="Ensembl"/>
        </authorList>
    </citation>
    <scope>IDENTIFICATION</scope>
</reference>
<evidence type="ECO:0000313" key="13">
    <source>
        <dbReference type="Proteomes" id="UP000694565"/>
    </source>
</evidence>
<comment type="subcellular location">
    <subcellularLocation>
        <location evidence="1">Cytoplasm</location>
        <location evidence="1">Cytoskeleton</location>
        <location evidence="1">Cilium axoneme</location>
    </subcellularLocation>
</comment>
<keyword evidence="7" id="KW-0505">Motor protein</keyword>
<proteinExistence type="inferred from homology"/>
<dbReference type="GeneTree" id="ENSGT00390000016904"/>
<keyword evidence="9" id="KW-0966">Cell projection</keyword>
<dbReference type="PROSITE" id="PS51450">
    <property type="entry name" value="LRR"/>
    <property type="match status" value="1"/>
</dbReference>
<dbReference type="Ensembl" id="ENSCLMT00005030067.1">
    <property type="protein sequence ID" value="ENSCLMP00005028798.1"/>
    <property type="gene ID" value="ENSCLMG00005014035.1"/>
</dbReference>
<evidence type="ECO:0000256" key="2">
    <source>
        <dbReference type="ARBA" id="ARBA00022490"/>
    </source>
</evidence>
<dbReference type="AlphaFoldDB" id="A0A8C3G259"/>
<sequence length="110" mass="12760">MLHTYFELGETLEELWISYNLIEKLKGVQSMKKLRVFYMSNNLVKDWVEFVRLADLPCLADLVFVGNPLEEKHSAEGTWMDEASKRLPNLRKLDGTPIIKQEEEEADGES</sequence>
<evidence type="ECO:0000256" key="4">
    <source>
        <dbReference type="ARBA" id="ARBA00022701"/>
    </source>
</evidence>
<keyword evidence="3" id="KW-0433">Leucine-rich repeat</keyword>
<dbReference type="SUPFAM" id="SSF52058">
    <property type="entry name" value="L domain-like"/>
    <property type="match status" value="1"/>
</dbReference>
<keyword evidence="8" id="KW-0206">Cytoskeleton</keyword>
<dbReference type="Proteomes" id="UP000694565">
    <property type="component" value="Unplaced"/>
</dbReference>
<keyword evidence="4" id="KW-0493">Microtubule</keyword>
<accession>A0A8C3G259</accession>